<evidence type="ECO:0000313" key="3">
    <source>
        <dbReference type="EMBL" id="KAJ8921028.1"/>
    </source>
</evidence>
<feature type="binding site" evidence="1">
    <location>
        <position position="64"/>
    </location>
    <ligand>
        <name>Zn(2+)</name>
        <dbReference type="ChEBI" id="CHEBI:29105"/>
    </ligand>
</feature>
<dbReference type="PANTHER" id="PTHR39942">
    <property type="entry name" value="BCDNA.LD26519-RELATED"/>
    <property type="match status" value="1"/>
</dbReference>
<keyword evidence="1" id="KW-0862">Zinc</keyword>
<keyword evidence="4" id="KW-1185">Reference proteome</keyword>
<dbReference type="AlphaFoldDB" id="A0AAV8W3F0"/>
<dbReference type="PROSITE" id="PS51915">
    <property type="entry name" value="ZAD"/>
    <property type="match status" value="1"/>
</dbReference>
<feature type="binding site" evidence="1">
    <location>
        <position position="15"/>
    </location>
    <ligand>
        <name>Zn(2+)</name>
        <dbReference type="ChEBI" id="CHEBI:29105"/>
    </ligand>
</feature>
<accession>A0AAV8W3F0</accession>
<dbReference type="InterPro" id="IPR012934">
    <property type="entry name" value="Znf_AD"/>
</dbReference>
<feature type="binding site" evidence="1">
    <location>
        <position position="12"/>
    </location>
    <ligand>
        <name>Zn(2+)</name>
        <dbReference type="ChEBI" id="CHEBI:29105"/>
    </ligand>
</feature>
<dbReference type="Gene3D" id="3.40.1800.20">
    <property type="match status" value="1"/>
</dbReference>
<feature type="domain" description="ZAD" evidence="2">
    <location>
        <begin position="10"/>
        <end position="88"/>
    </location>
</feature>
<dbReference type="PANTHER" id="PTHR39942:SF1">
    <property type="entry name" value="BCDNA.LD26519-RELATED"/>
    <property type="match status" value="1"/>
</dbReference>
<dbReference type="Pfam" id="PF07776">
    <property type="entry name" value="zf-AD"/>
    <property type="match status" value="1"/>
</dbReference>
<evidence type="ECO:0000313" key="4">
    <source>
        <dbReference type="Proteomes" id="UP001159042"/>
    </source>
</evidence>
<dbReference type="GO" id="GO:0008270">
    <property type="term" value="F:zinc ion binding"/>
    <property type="evidence" value="ECO:0007669"/>
    <property type="project" value="UniProtKB-UniRule"/>
</dbReference>
<dbReference type="EMBL" id="JANEYG010000012">
    <property type="protein sequence ID" value="KAJ8921028.1"/>
    <property type="molecule type" value="Genomic_DNA"/>
</dbReference>
<keyword evidence="1" id="KW-0479">Metal-binding</keyword>
<sequence>MSYETIQINKICRTCLSEEESMRSIFSIDVAAGETLRLFEMLMSCASVQVMENDGLPSHVCLQCVHYITRAFSFKQLCERSENTLREILGRPIQATFLELKPLLTNDVLVSSTVTEIISTNLEPAETLPTVTETLNNDDSILPSVADNFEIKELKEAQSDLDMKFDNFGVDPACKFLVQNDADSDTGQDHNNEPVETNLDLKPEIDLKPESKEVKKKPRRDETEQPIYPCEQCTFCFTTQTDLRIVWFGVFGDAHEDPHRSKGPHLSVLRQRFYHPKQSHHT</sequence>
<comment type="caution">
    <text evidence="3">The sequence shown here is derived from an EMBL/GenBank/DDBJ whole genome shotgun (WGS) entry which is preliminary data.</text>
</comment>
<dbReference type="FunFam" id="3.40.1800.20:FF:000001">
    <property type="entry name" value="zinc finger protein 836"/>
    <property type="match status" value="1"/>
</dbReference>
<protein>
    <recommendedName>
        <fullName evidence="2">ZAD domain-containing protein</fullName>
    </recommendedName>
</protein>
<dbReference type="SMART" id="SM00868">
    <property type="entry name" value="zf-AD"/>
    <property type="match status" value="1"/>
</dbReference>
<dbReference type="Proteomes" id="UP001159042">
    <property type="component" value="Unassembled WGS sequence"/>
</dbReference>
<proteinExistence type="predicted"/>
<name>A0AAV8W3F0_9CUCU</name>
<keyword evidence="1" id="KW-0863">Zinc-finger</keyword>
<feature type="binding site" evidence="1">
    <location>
        <position position="61"/>
    </location>
    <ligand>
        <name>Zn(2+)</name>
        <dbReference type="ChEBI" id="CHEBI:29105"/>
    </ligand>
</feature>
<dbReference type="SUPFAM" id="SSF57716">
    <property type="entry name" value="Glucocorticoid receptor-like (DNA-binding domain)"/>
    <property type="match status" value="1"/>
</dbReference>
<evidence type="ECO:0000256" key="1">
    <source>
        <dbReference type="PROSITE-ProRule" id="PRU01263"/>
    </source>
</evidence>
<organism evidence="3 4">
    <name type="scientific">Exocentrus adspersus</name>
    <dbReference type="NCBI Taxonomy" id="1586481"/>
    <lineage>
        <taxon>Eukaryota</taxon>
        <taxon>Metazoa</taxon>
        <taxon>Ecdysozoa</taxon>
        <taxon>Arthropoda</taxon>
        <taxon>Hexapoda</taxon>
        <taxon>Insecta</taxon>
        <taxon>Pterygota</taxon>
        <taxon>Neoptera</taxon>
        <taxon>Endopterygota</taxon>
        <taxon>Coleoptera</taxon>
        <taxon>Polyphaga</taxon>
        <taxon>Cucujiformia</taxon>
        <taxon>Chrysomeloidea</taxon>
        <taxon>Cerambycidae</taxon>
        <taxon>Lamiinae</taxon>
        <taxon>Acanthocinini</taxon>
        <taxon>Exocentrus</taxon>
    </lineage>
</organism>
<gene>
    <name evidence="3" type="ORF">NQ315_015824</name>
</gene>
<evidence type="ECO:0000259" key="2">
    <source>
        <dbReference type="PROSITE" id="PS51915"/>
    </source>
</evidence>
<dbReference type="GO" id="GO:0005634">
    <property type="term" value="C:nucleus"/>
    <property type="evidence" value="ECO:0007669"/>
    <property type="project" value="InterPro"/>
</dbReference>
<reference evidence="3 4" key="1">
    <citation type="journal article" date="2023" name="Insect Mol. Biol.">
        <title>Genome sequencing provides insights into the evolution of gene families encoding plant cell wall-degrading enzymes in longhorned beetles.</title>
        <authorList>
            <person name="Shin N.R."/>
            <person name="Okamura Y."/>
            <person name="Kirsch R."/>
            <person name="Pauchet Y."/>
        </authorList>
    </citation>
    <scope>NUCLEOTIDE SEQUENCE [LARGE SCALE GENOMIC DNA]</scope>
    <source>
        <strain evidence="3">EAD_L_NR</strain>
    </source>
</reference>